<reference evidence="2" key="1">
    <citation type="journal article" date="2020" name="mSystems">
        <title>Genome- and Community-Level Interaction Insights into Carbon Utilization and Element Cycling Functions of Hydrothermarchaeota in Hydrothermal Sediment.</title>
        <authorList>
            <person name="Zhou Z."/>
            <person name="Liu Y."/>
            <person name="Xu W."/>
            <person name="Pan J."/>
            <person name="Luo Z.H."/>
            <person name="Li M."/>
        </authorList>
    </citation>
    <scope>NUCLEOTIDE SEQUENCE [LARGE SCALE GENOMIC DNA]</scope>
    <source>
        <strain evidence="2">SpSt-479</strain>
    </source>
</reference>
<dbReference type="AlphaFoldDB" id="A0A7V2ZMG6"/>
<feature type="domain" description="Lipid/polyisoprenoid-binding YceI-like" evidence="1">
    <location>
        <begin position="3"/>
        <end position="172"/>
    </location>
</feature>
<comment type="caution">
    <text evidence="2">The sequence shown here is derived from an EMBL/GenBank/DDBJ whole genome shotgun (WGS) entry which is preliminary data.</text>
</comment>
<dbReference type="SMART" id="SM00867">
    <property type="entry name" value="YceI"/>
    <property type="match status" value="1"/>
</dbReference>
<dbReference type="Gene3D" id="2.40.128.110">
    <property type="entry name" value="Lipid/polyisoprenoid-binding, YceI-like"/>
    <property type="match status" value="1"/>
</dbReference>
<protein>
    <submittedName>
        <fullName evidence="2">Polyisoprenoid-binding protein</fullName>
    </submittedName>
</protein>
<evidence type="ECO:0000259" key="1">
    <source>
        <dbReference type="SMART" id="SM00867"/>
    </source>
</evidence>
<dbReference type="SUPFAM" id="SSF101874">
    <property type="entry name" value="YceI-like"/>
    <property type="match status" value="1"/>
</dbReference>
<gene>
    <name evidence="2" type="ORF">ENS31_13900</name>
</gene>
<dbReference type="Pfam" id="PF04264">
    <property type="entry name" value="YceI"/>
    <property type="match status" value="1"/>
</dbReference>
<dbReference type="InterPro" id="IPR036761">
    <property type="entry name" value="TTHA0802/YceI-like_sf"/>
</dbReference>
<dbReference type="PANTHER" id="PTHR34406:SF1">
    <property type="entry name" value="PROTEIN YCEI"/>
    <property type="match status" value="1"/>
</dbReference>
<dbReference type="InterPro" id="IPR007372">
    <property type="entry name" value="Lipid/polyisoprenoid-bd_YceI"/>
</dbReference>
<dbReference type="PANTHER" id="PTHR34406">
    <property type="entry name" value="PROTEIN YCEI"/>
    <property type="match status" value="1"/>
</dbReference>
<proteinExistence type="predicted"/>
<evidence type="ECO:0000313" key="2">
    <source>
        <dbReference type="EMBL" id="HFI92607.1"/>
    </source>
</evidence>
<sequence>MTTWKIDPAHSEVSFKVKHLVISTVVGNFKSFDATVKTKNEDFSDAVIKFEADVNSINTKNEQRDAHLKSADFFDAVNHPKMTFVSTSIKKISDFELEIIGNLTIRGITREVKLDVIYNGTVSGFGDSQVAGFEVRGKINRFDFGLQWNALTEAGGVVVSNEVKIEILAEFNKVQTNVQAA</sequence>
<accession>A0A7V2ZMG6</accession>
<dbReference type="EMBL" id="DSUJ01000011">
    <property type="protein sequence ID" value="HFI92607.1"/>
    <property type="molecule type" value="Genomic_DNA"/>
</dbReference>
<name>A0A7V2ZMG6_9BACT</name>
<organism evidence="2">
    <name type="scientific">Ignavibacterium album</name>
    <dbReference type="NCBI Taxonomy" id="591197"/>
    <lineage>
        <taxon>Bacteria</taxon>
        <taxon>Pseudomonadati</taxon>
        <taxon>Ignavibacteriota</taxon>
        <taxon>Ignavibacteria</taxon>
        <taxon>Ignavibacteriales</taxon>
        <taxon>Ignavibacteriaceae</taxon>
        <taxon>Ignavibacterium</taxon>
    </lineage>
</organism>